<protein>
    <submittedName>
        <fullName evidence="1">Uncharacterized protein</fullName>
    </submittedName>
</protein>
<organism evidence="1 2">
    <name type="scientific">Candidatus Kaiserbacteria bacterium GW2011_GWB1_50_17</name>
    <dbReference type="NCBI Taxonomy" id="1618673"/>
    <lineage>
        <taxon>Bacteria</taxon>
        <taxon>Candidatus Kaiseribacteriota</taxon>
    </lineage>
</organism>
<proteinExistence type="predicted"/>
<name>A0A0G1WFE3_9BACT</name>
<accession>A0A0G1WFE3</accession>
<gene>
    <name evidence="1" type="ORF">UY57_C0016G0009</name>
</gene>
<comment type="caution">
    <text evidence="1">The sequence shown here is derived from an EMBL/GenBank/DDBJ whole genome shotgun (WGS) entry which is preliminary data.</text>
</comment>
<evidence type="ECO:0000313" key="2">
    <source>
        <dbReference type="Proteomes" id="UP000034120"/>
    </source>
</evidence>
<dbReference type="EMBL" id="LCQM01000016">
    <property type="protein sequence ID" value="KKW17503.1"/>
    <property type="molecule type" value="Genomic_DNA"/>
</dbReference>
<evidence type="ECO:0000313" key="1">
    <source>
        <dbReference type="EMBL" id="KKW17503.1"/>
    </source>
</evidence>
<dbReference type="Proteomes" id="UP000034120">
    <property type="component" value="Unassembled WGS sequence"/>
</dbReference>
<reference evidence="1 2" key="1">
    <citation type="journal article" date="2015" name="Nature">
        <title>rRNA introns, odd ribosomes, and small enigmatic genomes across a large radiation of phyla.</title>
        <authorList>
            <person name="Brown C.T."/>
            <person name="Hug L.A."/>
            <person name="Thomas B.C."/>
            <person name="Sharon I."/>
            <person name="Castelle C.J."/>
            <person name="Singh A."/>
            <person name="Wilkins M.J."/>
            <person name="Williams K.H."/>
            <person name="Banfield J.F."/>
        </authorList>
    </citation>
    <scope>NUCLEOTIDE SEQUENCE [LARGE SCALE GENOMIC DNA]</scope>
</reference>
<dbReference type="AlphaFoldDB" id="A0A0G1WFE3"/>
<sequence length="364" mass="39330">MKYVIQTFSPILFPLLFVAIFVHSTPAYAQFTLPGFSADLTLNTAPEYPSPGESVRLSVRSVLLDLSASEITWYVNDVIAASGTGVSELTVTAGPLGSETRIRAEIGGQNTGTFVAGALRPTEVDLLWEGDSYVPPFYRGRALPTAGGGVRLYTIPRFQRPGSASLVSTDDLIYTWRKNNRIIQSASGRGKNIALLEGPVLFGSDTFSVETRTTDGELRGFASVRISSIEPMLVLYENHPVFGILYHRALPAATRAAQAGLASETSIPEVEATLSAVPYFAPVQNPDGDLLLYKWLVNNAVIENSLTRPSSITINAEGADGRARIELELTHATNFFLSARRAWTLTLAGSKNAGVSDPFQPFNQ</sequence>